<dbReference type="Pfam" id="PF22785">
    <property type="entry name" value="Tc-R-P"/>
    <property type="match status" value="1"/>
</dbReference>
<comment type="caution">
    <text evidence="2">The sequence shown here is derived from an EMBL/GenBank/DDBJ whole genome shotgun (WGS) entry which is preliminary data.</text>
</comment>
<sequence>MTHPYDELTLSGNSLLFTPCPGTKGVSVADSLQQLQQAGASAIVTLMPAAELAKFNIDDLAEQCQALGLQWFHCPIEDDCAPAADFAAAWQLTAPQLQQLLDQQQKIAIHCKGGSGRTSLAAAQLLVERGLDKAQVMSTIRELRPQALSLAPHVNYFNALPGAN</sequence>
<dbReference type="Gene3D" id="3.90.190.10">
    <property type="entry name" value="Protein tyrosine phosphatase superfamily"/>
    <property type="match status" value="1"/>
</dbReference>
<dbReference type="InterPro" id="IPR000387">
    <property type="entry name" value="Tyr_Pase_dom"/>
</dbReference>
<dbReference type="EMBL" id="BNAO01000004">
    <property type="protein sequence ID" value="GHG69896.1"/>
    <property type="molecule type" value="Genomic_DNA"/>
</dbReference>
<reference evidence="3" key="1">
    <citation type="journal article" date="2019" name="Int. J. Syst. Evol. Microbiol.">
        <title>The Global Catalogue of Microorganisms (GCM) 10K type strain sequencing project: providing services to taxonomists for standard genome sequencing and annotation.</title>
        <authorList>
            <consortium name="The Broad Institute Genomics Platform"/>
            <consortium name="The Broad Institute Genome Sequencing Center for Infectious Disease"/>
            <person name="Wu L."/>
            <person name="Ma J."/>
        </authorList>
    </citation>
    <scope>NUCLEOTIDE SEQUENCE [LARGE SCALE GENOMIC DNA]</scope>
    <source>
        <strain evidence="3">CGMCC 1.7003</strain>
    </source>
</reference>
<proteinExistence type="predicted"/>
<organism evidence="2 3">
    <name type="scientific">Alishewanella longhuensis</name>
    <dbReference type="NCBI Taxonomy" id="1091037"/>
    <lineage>
        <taxon>Bacteria</taxon>
        <taxon>Pseudomonadati</taxon>
        <taxon>Pseudomonadota</taxon>
        <taxon>Gammaproteobacteria</taxon>
        <taxon>Alteromonadales</taxon>
        <taxon>Alteromonadaceae</taxon>
        <taxon>Alishewanella</taxon>
    </lineage>
</organism>
<dbReference type="PROSITE" id="PS50056">
    <property type="entry name" value="TYR_PHOSPHATASE_2"/>
    <property type="match status" value="1"/>
</dbReference>
<dbReference type="RefSeq" id="WP_189432880.1">
    <property type="nucleotide sequence ID" value="NZ_BNAO01000004.1"/>
</dbReference>
<dbReference type="SUPFAM" id="SSF52799">
    <property type="entry name" value="(Phosphotyrosine protein) phosphatases II"/>
    <property type="match status" value="1"/>
</dbReference>
<name>A0ABQ3KY80_9ALTE</name>
<accession>A0ABQ3KY80</accession>
<evidence type="ECO:0000259" key="1">
    <source>
        <dbReference type="PROSITE" id="PS50056"/>
    </source>
</evidence>
<evidence type="ECO:0000313" key="3">
    <source>
        <dbReference type="Proteomes" id="UP000659697"/>
    </source>
</evidence>
<evidence type="ECO:0000313" key="2">
    <source>
        <dbReference type="EMBL" id="GHG69896.1"/>
    </source>
</evidence>
<dbReference type="Proteomes" id="UP000659697">
    <property type="component" value="Unassembled WGS sequence"/>
</dbReference>
<protein>
    <submittedName>
        <fullName evidence="2">Phosphatase</fullName>
    </submittedName>
</protein>
<keyword evidence="3" id="KW-1185">Reference proteome</keyword>
<dbReference type="PROSITE" id="PS00383">
    <property type="entry name" value="TYR_PHOSPHATASE_1"/>
    <property type="match status" value="1"/>
</dbReference>
<gene>
    <name evidence="2" type="ORF">GCM10010919_20170</name>
</gene>
<dbReference type="InterPro" id="IPR029021">
    <property type="entry name" value="Prot-tyrosine_phosphatase-like"/>
</dbReference>
<dbReference type="InterPro" id="IPR016130">
    <property type="entry name" value="Tyr_Pase_AS"/>
</dbReference>
<feature type="domain" description="Tyrosine specific protein phosphatases" evidence="1">
    <location>
        <begin position="84"/>
        <end position="155"/>
    </location>
</feature>